<evidence type="ECO:0000256" key="1">
    <source>
        <dbReference type="SAM" id="MobiDB-lite"/>
    </source>
</evidence>
<organism evidence="2 3">
    <name type="scientific">Paraburkholderia dinghuensis</name>
    <dbReference type="NCBI Taxonomy" id="2305225"/>
    <lineage>
        <taxon>Bacteria</taxon>
        <taxon>Pseudomonadati</taxon>
        <taxon>Pseudomonadota</taxon>
        <taxon>Betaproteobacteria</taxon>
        <taxon>Burkholderiales</taxon>
        <taxon>Burkholderiaceae</taxon>
        <taxon>Paraburkholderia</taxon>
    </lineage>
</organism>
<evidence type="ECO:0000313" key="3">
    <source>
        <dbReference type="Proteomes" id="UP000272778"/>
    </source>
</evidence>
<protein>
    <submittedName>
        <fullName evidence="2">DUF3005 domain-containing protein</fullName>
    </submittedName>
</protein>
<comment type="caution">
    <text evidence="2">The sequence shown here is derived from an EMBL/GenBank/DDBJ whole genome shotgun (WGS) entry which is preliminary data.</text>
</comment>
<dbReference type="RefSeq" id="WP_124149827.1">
    <property type="nucleotide sequence ID" value="NZ_RQIS01000002.1"/>
</dbReference>
<dbReference type="InterPro" id="IPR021551">
    <property type="entry name" value="DUF3005"/>
</dbReference>
<evidence type="ECO:0000313" key="2">
    <source>
        <dbReference type="EMBL" id="RQH09127.1"/>
    </source>
</evidence>
<reference evidence="2 3" key="1">
    <citation type="submission" date="2018-11" db="EMBL/GenBank/DDBJ databases">
        <title>Paraburkholderia sp. DHOA04, isolated from soil.</title>
        <authorList>
            <person name="Gao Z.-H."/>
            <person name="Qiu L.-H."/>
            <person name="Fu J.-C."/>
        </authorList>
    </citation>
    <scope>NUCLEOTIDE SEQUENCE [LARGE SCALE GENOMIC DNA]</scope>
    <source>
        <strain evidence="2 3">DHOA04</strain>
    </source>
</reference>
<gene>
    <name evidence="2" type="ORF">D1Y85_04510</name>
</gene>
<feature type="compositionally biased region" description="Basic and acidic residues" evidence="1">
    <location>
        <begin position="1"/>
        <end position="21"/>
    </location>
</feature>
<dbReference type="OrthoDB" id="9017565at2"/>
<sequence>MNRSDESNESVELEREIRARAADANMSPDEDTTSDASLDTSVPEAKDGLAGFDSRKGGPRLLFALQPGYEMVDKGMAEPQVPYDFDWQFRDPRLPGQRRSPGRLHYSLNHLRPTRIVELQRKT</sequence>
<keyword evidence="3" id="KW-1185">Reference proteome</keyword>
<name>A0A3N6NJR9_9BURK</name>
<feature type="region of interest" description="Disordered" evidence="1">
    <location>
        <begin position="1"/>
        <end position="57"/>
    </location>
</feature>
<proteinExistence type="predicted"/>
<accession>A0A3N6NJR9</accession>
<dbReference type="Pfam" id="PF11448">
    <property type="entry name" value="DUF3005"/>
    <property type="match status" value="1"/>
</dbReference>
<dbReference type="Proteomes" id="UP000272778">
    <property type="component" value="Unassembled WGS sequence"/>
</dbReference>
<dbReference type="AlphaFoldDB" id="A0A3N6NJR9"/>
<dbReference type="EMBL" id="RQIS01000002">
    <property type="protein sequence ID" value="RQH09127.1"/>
    <property type="molecule type" value="Genomic_DNA"/>
</dbReference>